<dbReference type="AlphaFoldDB" id="A0A645F8C5"/>
<name>A0A645F8C5_9ZZZZ</name>
<evidence type="ECO:0000313" key="1">
    <source>
        <dbReference type="EMBL" id="MPN09792.1"/>
    </source>
</evidence>
<proteinExistence type="predicted"/>
<organism evidence="1">
    <name type="scientific">bioreactor metagenome</name>
    <dbReference type="NCBI Taxonomy" id="1076179"/>
    <lineage>
        <taxon>unclassified sequences</taxon>
        <taxon>metagenomes</taxon>
        <taxon>ecological metagenomes</taxon>
    </lineage>
</organism>
<reference evidence="1" key="1">
    <citation type="submission" date="2019-08" db="EMBL/GenBank/DDBJ databases">
        <authorList>
            <person name="Kucharzyk K."/>
            <person name="Murdoch R.W."/>
            <person name="Higgins S."/>
            <person name="Loffler F."/>
        </authorList>
    </citation>
    <scope>NUCLEOTIDE SEQUENCE</scope>
</reference>
<gene>
    <name evidence="1" type="ORF">SDC9_157084</name>
</gene>
<protein>
    <submittedName>
        <fullName evidence="1">Uncharacterized protein</fullName>
    </submittedName>
</protein>
<comment type="caution">
    <text evidence="1">The sequence shown here is derived from an EMBL/GenBank/DDBJ whole genome shotgun (WGS) entry which is preliminary data.</text>
</comment>
<accession>A0A645F8C5</accession>
<dbReference type="EMBL" id="VSSQ01055916">
    <property type="protein sequence ID" value="MPN09792.1"/>
    <property type="molecule type" value="Genomic_DNA"/>
</dbReference>
<sequence>MVDQYRLLRCGEGFIEQRLDELVQVVDLLELAPTVLVELAVAG</sequence>